<dbReference type="GO" id="GO:0046872">
    <property type="term" value="F:metal ion binding"/>
    <property type="evidence" value="ECO:0007669"/>
    <property type="project" value="UniProtKB-KW"/>
</dbReference>
<comment type="function">
    <text evidence="8">Part of a membrane-bound complex that couples electron transfer with translocation of ions across the membrane.</text>
</comment>
<dbReference type="GO" id="GO:0005886">
    <property type="term" value="C:plasma membrane"/>
    <property type="evidence" value="ECO:0007669"/>
    <property type="project" value="UniProtKB-SubCell"/>
</dbReference>
<feature type="binding site" evidence="8">
    <location>
        <position position="424"/>
    </location>
    <ligand>
        <name>[4Fe-4S] cluster</name>
        <dbReference type="ChEBI" id="CHEBI:49883"/>
        <label>2</label>
    </ligand>
</feature>
<keyword evidence="7 8" id="KW-0411">Iron-sulfur</keyword>
<dbReference type="AlphaFoldDB" id="A0AAU9ECL1"/>
<dbReference type="InterPro" id="IPR011538">
    <property type="entry name" value="Nuo51_FMN-bd"/>
</dbReference>
<dbReference type="InterPro" id="IPR010208">
    <property type="entry name" value="Ion_transpt_RnfC/RsxC"/>
</dbReference>
<keyword evidence="1 8" id="KW-0813">Transport</keyword>
<protein>
    <recommendedName>
        <fullName evidence="8">Ion-translocating oxidoreductase complex subunit C</fullName>
        <ecNumber evidence="8">7.-.-.-</ecNumber>
    </recommendedName>
    <alternativeName>
        <fullName evidence="8">Rnf electron transport complex subunit C</fullName>
    </alternativeName>
</protein>
<evidence type="ECO:0000313" key="11">
    <source>
        <dbReference type="Proteomes" id="UP001366166"/>
    </source>
</evidence>
<dbReference type="InterPro" id="IPR017900">
    <property type="entry name" value="4Fe4S_Fe_S_CS"/>
</dbReference>
<dbReference type="PANTHER" id="PTHR43034:SF2">
    <property type="entry name" value="ION-TRANSLOCATING OXIDOREDUCTASE COMPLEX SUBUNIT C"/>
    <property type="match status" value="1"/>
</dbReference>
<dbReference type="Pfam" id="PF13375">
    <property type="entry name" value="RnfC_N"/>
    <property type="match status" value="1"/>
</dbReference>
<keyword evidence="8" id="KW-1003">Cell membrane</keyword>
<keyword evidence="11" id="KW-1185">Reference proteome</keyword>
<evidence type="ECO:0000256" key="4">
    <source>
        <dbReference type="ARBA" id="ARBA00022737"/>
    </source>
</evidence>
<comment type="subcellular location">
    <subcellularLocation>
        <location evidence="8">Cell membrane</location>
        <topology evidence="8">Peripheral membrane protein</topology>
    </subcellularLocation>
</comment>
<dbReference type="PROSITE" id="PS51379">
    <property type="entry name" value="4FE4S_FER_2"/>
    <property type="match status" value="2"/>
</dbReference>
<evidence type="ECO:0000256" key="5">
    <source>
        <dbReference type="ARBA" id="ARBA00022982"/>
    </source>
</evidence>
<dbReference type="PROSITE" id="PS00198">
    <property type="entry name" value="4FE4S_FER_1"/>
    <property type="match status" value="2"/>
</dbReference>
<keyword evidence="2 8" id="KW-0004">4Fe-4S</keyword>
<feature type="binding site" evidence="8">
    <location>
        <position position="379"/>
    </location>
    <ligand>
        <name>[4Fe-4S] cluster</name>
        <dbReference type="ChEBI" id="CHEBI:49883"/>
        <label>1</label>
    </ligand>
</feature>
<dbReference type="Gene3D" id="3.30.70.20">
    <property type="match status" value="1"/>
</dbReference>
<keyword evidence="5 8" id="KW-0249">Electron transport</keyword>
<evidence type="ECO:0000256" key="6">
    <source>
        <dbReference type="ARBA" id="ARBA00023004"/>
    </source>
</evidence>
<dbReference type="EMBL" id="AP028679">
    <property type="protein sequence ID" value="BEQ14881.1"/>
    <property type="molecule type" value="Genomic_DNA"/>
</dbReference>
<dbReference type="Gene3D" id="3.10.20.600">
    <property type="match status" value="1"/>
</dbReference>
<evidence type="ECO:0000259" key="9">
    <source>
        <dbReference type="PROSITE" id="PS51379"/>
    </source>
</evidence>
<feature type="binding site" evidence="8">
    <location>
        <position position="382"/>
    </location>
    <ligand>
        <name>[4Fe-4S] cluster</name>
        <dbReference type="ChEBI" id="CHEBI:49883"/>
        <label>1</label>
    </ligand>
</feature>
<dbReference type="GO" id="GO:0009055">
    <property type="term" value="F:electron transfer activity"/>
    <property type="evidence" value="ECO:0007669"/>
    <property type="project" value="InterPro"/>
</dbReference>
<comment type="subunit">
    <text evidence="8">The complex is composed of six subunits: RnfA, RnfB, RnfC, RnfD, RnfE and RnfG.</text>
</comment>
<dbReference type="NCBIfam" id="TIGR01945">
    <property type="entry name" value="rnfC"/>
    <property type="match status" value="1"/>
</dbReference>
<accession>A0AAU9ECL1</accession>
<dbReference type="GO" id="GO:0051539">
    <property type="term" value="F:4 iron, 4 sulfur cluster binding"/>
    <property type="evidence" value="ECO:0007669"/>
    <property type="project" value="UniProtKB-KW"/>
</dbReference>
<dbReference type="KEGG" id="dmp:FAK_19470"/>
<dbReference type="Pfam" id="PF10531">
    <property type="entry name" value="SLBB"/>
    <property type="match status" value="1"/>
</dbReference>
<keyword evidence="6 8" id="KW-0408">Iron</keyword>
<evidence type="ECO:0000256" key="7">
    <source>
        <dbReference type="ARBA" id="ARBA00023014"/>
    </source>
</evidence>
<feature type="domain" description="4Fe-4S ferredoxin-type" evidence="9">
    <location>
        <begin position="409"/>
        <end position="438"/>
    </location>
</feature>
<comment type="similarity">
    <text evidence="8">Belongs to the 4Fe4S bacterial-type ferredoxin family. RnfC subfamily.</text>
</comment>
<dbReference type="InterPro" id="IPR017896">
    <property type="entry name" value="4Fe4S_Fe-S-bd"/>
</dbReference>
<feature type="binding site" evidence="8">
    <location>
        <position position="418"/>
    </location>
    <ligand>
        <name>[4Fe-4S] cluster</name>
        <dbReference type="ChEBI" id="CHEBI:49883"/>
        <label>2</label>
    </ligand>
</feature>
<dbReference type="InterPro" id="IPR037225">
    <property type="entry name" value="Nuo51_FMN-bd_sf"/>
</dbReference>
<keyword evidence="4 8" id="KW-0677">Repeat</keyword>
<dbReference type="EC" id="7.-.-.-" evidence="8"/>
<feature type="domain" description="4Fe-4S ferredoxin-type" evidence="9">
    <location>
        <begin position="369"/>
        <end position="399"/>
    </location>
</feature>
<reference evidence="11" key="1">
    <citation type="journal article" date="2023" name="Arch. Microbiol.">
        <title>Desulfoferula mesophilus gen. nov. sp. nov., a mesophilic sulfate-reducing bacterium isolated from a brackish lake sediment.</title>
        <authorList>
            <person name="Watanabe T."/>
            <person name="Yabe T."/>
            <person name="Tsuji J.M."/>
            <person name="Fukui M."/>
        </authorList>
    </citation>
    <scope>NUCLEOTIDE SEQUENCE [LARGE SCALE GENOMIC DNA]</scope>
    <source>
        <strain evidence="11">12FAK</strain>
    </source>
</reference>
<comment type="cofactor">
    <cofactor evidence="8">
        <name>[4Fe-4S] cluster</name>
        <dbReference type="ChEBI" id="CHEBI:49883"/>
    </cofactor>
    <text evidence="8">Binds 2 [4Fe-4S] clusters per subunit.</text>
</comment>
<dbReference type="InterPro" id="IPR019554">
    <property type="entry name" value="Soluble_ligand-bd"/>
</dbReference>
<feature type="binding site" evidence="8">
    <location>
        <position position="385"/>
    </location>
    <ligand>
        <name>[4Fe-4S] cluster</name>
        <dbReference type="ChEBI" id="CHEBI:49883"/>
        <label>1</label>
    </ligand>
</feature>
<evidence type="ECO:0000313" key="10">
    <source>
        <dbReference type="EMBL" id="BEQ14881.1"/>
    </source>
</evidence>
<evidence type="ECO:0000256" key="3">
    <source>
        <dbReference type="ARBA" id="ARBA00022723"/>
    </source>
</evidence>
<dbReference type="Pfam" id="PF01512">
    <property type="entry name" value="Complex1_51K"/>
    <property type="match status" value="1"/>
</dbReference>
<keyword evidence="3 8" id="KW-0479">Metal-binding</keyword>
<feature type="binding site" evidence="8">
    <location>
        <position position="428"/>
    </location>
    <ligand>
        <name>[4Fe-4S] cluster</name>
        <dbReference type="ChEBI" id="CHEBI:49883"/>
        <label>1</label>
    </ligand>
</feature>
<dbReference type="InterPro" id="IPR026902">
    <property type="entry name" value="RnfC_N"/>
</dbReference>
<proteinExistence type="inferred from homology"/>
<dbReference type="PANTHER" id="PTHR43034">
    <property type="entry name" value="ION-TRANSLOCATING OXIDOREDUCTASE COMPLEX SUBUNIT C"/>
    <property type="match status" value="1"/>
</dbReference>
<dbReference type="RefSeq" id="WP_338606553.1">
    <property type="nucleotide sequence ID" value="NZ_AP028679.1"/>
</dbReference>
<keyword evidence="8" id="KW-1278">Translocase</keyword>
<evidence type="ECO:0000256" key="1">
    <source>
        <dbReference type="ARBA" id="ARBA00022448"/>
    </source>
</evidence>
<evidence type="ECO:0000256" key="2">
    <source>
        <dbReference type="ARBA" id="ARBA00022485"/>
    </source>
</evidence>
<dbReference type="HAMAP" id="MF_00461">
    <property type="entry name" value="RsxC_RnfC"/>
    <property type="match status" value="1"/>
</dbReference>
<evidence type="ECO:0000256" key="8">
    <source>
        <dbReference type="HAMAP-Rule" id="MF_00461"/>
    </source>
</evidence>
<gene>
    <name evidence="8" type="primary">rnfC</name>
    <name evidence="10" type="ORF">FAK_19470</name>
</gene>
<dbReference type="Proteomes" id="UP001366166">
    <property type="component" value="Chromosome"/>
</dbReference>
<dbReference type="SUPFAM" id="SSF46548">
    <property type="entry name" value="alpha-helical ferredoxin"/>
    <property type="match status" value="1"/>
</dbReference>
<feature type="binding site" evidence="8">
    <location>
        <position position="389"/>
    </location>
    <ligand>
        <name>[4Fe-4S] cluster</name>
        <dbReference type="ChEBI" id="CHEBI:49883"/>
        <label>2</label>
    </ligand>
</feature>
<dbReference type="GO" id="GO:0022900">
    <property type="term" value="P:electron transport chain"/>
    <property type="evidence" value="ECO:0007669"/>
    <property type="project" value="UniProtKB-UniRule"/>
</dbReference>
<sequence>MKLSNLFKGIRLPRPPAAAPPVDLPAPERVYLPLRQHRGAVAEAQVKPGDQVAIGQVVGASEEFESAAVQATVSGVVESIVQTVDPAGQKVPTVVIKNDGADTWVADTAEALADPAGAKASRPSRLLKRLRESGLVRAQVEGRPLHVDLSPPMAPQSYLYMTGIPVVRPVDTLIVNAVDPDPPVCPNLSCLTQVGEELAVGVAALARISGAKRVILALPAGGDASALAAMAGQHEWETASVSQTAYPFATDNLLVSALTGRQVPTPYGEPKDVGVVLMPLISALDVGRVLISGRPVIDRVFTVAGEVKNPQTFRVRLGTPIRDVIEAAGGGPSRPGKIIVGGPMMGLAIFDPATPVTRSTEGVLVQSAGNVVSYADHPCIHCGRCVAACPVNLIPSELGKLCEFRMYEEAAEMNLMNCIECGCCAYVCPAKRPMVHFLRHGKTEVLAGRME</sequence>
<name>A0AAU9ECL1_9BACT</name>
<organism evidence="10 11">
    <name type="scientific">Desulfoferula mesophila</name>
    <dbReference type="NCBI Taxonomy" id="3058419"/>
    <lineage>
        <taxon>Bacteria</taxon>
        <taxon>Pseudomonadati</taxon>
        <taxon>Thermodesulfobacteriota</taxon>
        <taxon>Desulfarculia</taxon>
        <taxon>Desulfarculales</taxon>
        <taxon>Desulfarculaceae</taxon>
        <taxon>Desulfoferula</taxon>
    </lineage>
</organism>
<keyword evidence="8" id="KW-0472">Membrane</keyword>
<dbReference type="SUPFAM" id="SSF142019">
    <property type="entry name" value="Nqo1 FMN-binding domain-like"/>
    <property type="match status" value="1"/>
</dbReference>
<feature type="binding site" evidence="8">
    <location>
        <position position="421"/>
    </location>
    <ligand>
        <name>[4Fe-4S] cluster</name>
        <dbReference type="ChEBI" id="CHEBI:49883"/>
        <label>2</label>
    </ligand>
</feature>
<dbReference type="Pfam" id="PF13237">
    <property type="entry name" value="Fer4_10"/>
    <property type="match status" value="1"/>
</dbReference>